<gene>
    <name evidence="3" type="ORF">D9619_001250</name>
</gene>
<feature type="transmembrane region" description="Helical" evidence="2">
    <location>
        <begin position="78"/>
        <end position="101"/>
    </location>
</feature>
<keyword evidence="2" id="KW-0472">Membrane</keyword>
<protein>
    <submittedName>
        <fullName evidence="3">Uncharacterized protein</fullName>
    </submittedName>
</protein>
<evidence type="ECO:0000256" key="1">
    <source>
        <dbReference type="SAM" id="MobiDB-lite"/>
    </source>
</evidence>
<proteinExistence type="predicted"/>
<evidence type="ECO:0000256" key="2">
    <source>
        <dbReference type="SAM" id="Phobius"/>
    </source>
</evidence>
<dbReference type="OrthoDB" id="2756618at2759"/>
<feature type="region of interest" description="Disordered" evidence="1">
    <location>
        <begin position="181"/>
        <end position="202"/>
    </location>
</feature>
<reference evidence="3 4" key="1">
    <citation type="journal article" date="2020" name="ISME J.">
        <title>Uncovering the hidden diversity of litter-decomposition mechanisms in mushroom-forming fungi.</title>
        <authorList>
            <person name="Floudas D."/>
            <person name="Bentzer J."/>
            <person name="Ahren D."/>
            <person name="Johansson T."/>
            <person name="Persson P."/>
            <person name="Tunlid A."/>
        </authorList>
    </citation>
    <scope>NUCLEOTIDE SEQUENCE [LARGE SCALE GENOMIC DNA]</scope>
    <source>
        <strain evidence="3 4">CBS 101986</strain>
    </source>
</reference>
<sequence>MPHLVIKIIQTFKALIIPRHFEWNSVLRGEGFTPAELSYAIGHIPLNIAYAALYAITMLLADGFLIHRMYLICRRNRAVTVPALILLAAMISACAMAIRYFGDSRDIFGNARLWALIVFALTFLIRSSQKHVCGTEALASIDTSPIIGIIFSSIVTRTHDHVKLRSKETFAGSSNPVVHFSNSTHSSPNPSIQNHFSPPSPV</sequence>
<organism evidence="3 4">
    <name type="scientific">Psilocybe cf. subviscida</name>
    <dbReference type="NCBI Taxonomy" id="2480587"/>
    <lineage>
        <taxon>Eukaryota</taxon>
        <taxon>Fungi</taxon>
        <taxon>Dikarya</taxon>
        <taxon>Basidiomycota</taxon>
        <taxon>Agaricomycotina</taxon>
        <taxon>Agaricomycetes</taxon>
        <taxon>Agaricomycetidae</taxon>
        <taxon>Agaricales</taxon>
        <taxon>Agaricineae</taxon>
        <taxon>Strophariaceae</taxon>
        <taxon>Psilocybe</taxon>
    </lineage>
</organism>
<keyword evidence="4" id="KW-1185">Reference proteome</keyword>
<dbReference type="EMBL" id="JAACJJ010000028">
    <property type="protein sequence ID" value="KAF5321655.1"/>
    <property type="molecule type" value="Genomic_DNA"/>
</dbReference>
<name>A0A8H5F2Q7_9AGAR</name>
<keyword evidence="2" id="KW-1133">Transmembrane helix</keyword>
<keyword evidence="2" id="KW-0812">Transmembrane</keyword>
<dbReference type="Proteomes" id="UP000567179">
    <property type="component" value="Unassembled WGS sequence"/>
</dbReference>
<dbReference type="AlphaFoldDB" id="A0A8H5F2Q7"/>
<evidence type="ECO:0000313" key="4">
    <source>
        <dbReference type="Proteomes" id="UP000567179"/>
    </source>
</evidence>
<comment type="caution">
    <text evidence="3">The sequence shown here is derived from an EMBL/GenBank/DDBJ whole genome shotgun (WGS) entry which is preliminary data.</text>
</comment>
<feature type="transmembrane region" description="Helical" evidence="2">
    <location>
        <begin position="107"/>
        <end position="125"/>
    </location>
</feature>
<evidence type="ECO:0000313" key="3">
    <source>
        <dbReference type="EMBL" id="KAF5321655.1"/>
    </source>
</evidence>
<accession>A0A8H5F2Q7</accession>
<feature type="transmembrane region" description="Helical" evidence="2">
    <location>
        <begin position="48"/>
        <end position="66"/>
    </location>
</feature>